<gene>
    <name evidence="2" type="ORF">VP1G_04394</name>
</gene>
<dbReference type="EMBL" id="KN714695">
    <property type="protein sequence ID" value="KUI57038.1"/>
    <property type="molecule type" value="Genomic_DNA"/>
</dbReference>
<feature type="transmembrane region" description="Helical" evidence="1">
    <location>
        <begin position="6"/>
        <end position="25"/>
    </location>
</feature>
<reference evidence="3" key="1">
    <citation type="submission" date="2014-12" db="EMBL/GenBank/DDBJ databases">
        <title>Genome Sequence of Valsa Canker Pathogens Uncovers a Specific Adaption of Colonization on Woody Bark.</title>
        <authorList>
            <person name="Yin Z."/>
            <person name="Liu H."/>
            <person name="Gao X."/>
            <person name="Li Z."/>
            <person name="Song N."/>
            <person name="Ke X."/>
            <person name="Dai Q."/>
            <person name="Wu Y."/>
            <person name="Sun Y."/>
            <person name="Xu J.-R."/>
            <person name="Kang Z.K."/>
            <person name="Wang L."/>
            <person name="Huang L."/>
        </authorList>
    </citation>
    <scope>NUCLEOTIDE SEQUENCE [LARGE SCALE GENOMIC DNA]</scope>
    <source>
        <strain evidence="3">SXYL134</strain>
    </source>
</reference>
<evidence type="ECO:0000313" key="3">
    <source>
        <dbReference type="Proteomes" id="UP000078576"/>
    </source>
</evidence>
<proteinExistence type="predicted"/>
<organism evidence="2 3">
    <name type="scientific">Cytospora mali</name>
    <name type="common">Apple Valsa canker fungus</name>
    <name type="synonym">Valsa mali</name>
    <dbReference type="NCBI Taxonomy" id="578113"/>
    <lineage>
        <taxon>Eukaryota</taxon>
        <taxon>Fungi</taxon>
        <taxon>Dikarya</taxon>
        <taxon>Ascomycota</taxon>
        <taxon>Pezizomycotina</taxon>
        <taxon>Sordariomycetes</taxon>
        <taxon>Sordariomycetidae</taxon>
        <taxon>Diaporthales</taxon>
        <taxon>Cytosporaceae</taxon>
        <taxon>Cytospora</taxon>
    </lineage>
</organism>
<keyword evidence="1" id="KW-0472">Membrane</keyword>
<name>A0A194UZD9_CYTMA</name>
<accession>A0A194UZD9</accession>
<protein>
    <submittedName>
        <fullName evidence="2">Coiled-coil domain-containing protein 97</fullName>
    </submittedName>
</protein>
<evidence type="ECO:0000313" key="2">
    <source>
        <dbReference type="EMBL" id="KUI57038.1"/>
    </source>
</evidence>
<keyword evidence="3" id="KW-1185">Reference proteome</keyword>
<sequence>MVTHHLLVILILIAHTVISPLRILLIKPLLLEVPMLHLIKLLVPVHLGIIEILITPHHKPLAQEVLPRGLSFLLSLRLGTPQVRIYSEAGGCRSDVLPRRRRFRCGGCLACWWCVAGERRGDSLQACLAAQER</sequence>
<keyword evidence="1" id="KW-1133">Transmembrane helix</keyword>
<dbReference type="Proteomes" id="UP000078576">
    <property type="component" value="Unassembled WGS sequence"/>
</dbReference>
<evidence type="ECO:0000256" key="1">
    <source>
        <dbReference type="SAM" id="Phobius"/>
    </source>
</evidence>
<dbReference type="AlphaFoldDB" id="A0A194UZD9"/>
<keyword evidence="1" id="KW-0812">Transmembrane</keyword>